<dbReference type="GO" id="GO:0016787">
    <property type="term" value="F:hydrolase activity"/>
    <property type="evidence" value="ECO:0007669"/>
    <property type="project" value="UniProtKB-KW"/>
</dbReference>
<dbReference type="GO" id="GO:0033592">
    <property type="term" value="F:RNA strand annealing activity"/>
    <property type="evidence" value="ECO:0007669"/>
    <property type="project" value="TreeGrafter"/>
</dbReference>
<dbReference type="Pfam" id="PF00270">
    <property type="entry name" value="DEAD"/>
    <property type="match status" value="1"/>
</dbReference>
<dbReference type="GO" id="GO:0005524">
    <property type="term" value="F:ATP binding"/>
    <property type="evidence" value="ECO:0007669"/>
    <property type="project" value="UniProtKB-KW"/>
</dbReference>
<keyword evidence="17" id="KW-1185">Reference proteome</keyword>
<comment type="catalytic activity">
    <reaction evidence="8">
        <text>ATP + H2O = ADP + phosphate + H(+)</text>
        <dbReference type="Rhea" id="RHEA:13065"/>
        <dbReference type="ChEBI" id="CHEBI:15377"/>
        <dbReference type="ChEBI" id="CHEBI:15378"/>
        <dbReference type="ChEBI" id="CHEBI:30616"/>
        <dbReference type="ChEBI" id="CHEBI:43474"/>
        <dbReference type="ChEBI" id="CHEBI:456216"/>
        <dbReference type="EC" id="3.6.4.13"/>
    </reaction>
</comment>
<dbReference type="CDD" id="cd18787">
    <property type="entry name" value="SF2_C_DEAD"/>
    <property type="match status" value="1"/>
</dbReference>
<dbReference type="InterPro" id="IPR000629">
    <property type="entry name" value="RNA-helicase_DEAD-box_CS"/>
</dbReference>
<dbReference type="InterPro" id="IPR014001">
    <property type="entry name" value="Helicase_ATP-bd"/>
</dbReference>
<organism evidence="16 17">
    <name type="scientific">Candidatus Syntrophocurvum alkaliphilum</name>
    <dbReference type="NCBI Taxonomy" id="2293317"/>
    <lineage>
        <taxon>Bacteria</taxon>
        <taxon>Bacillati</taxon>
        <taxon>Bacillota</taxon>
        <taxon>Clostridia</taxon>
        <taxon>Eubacteriales</taxon>
        <taxon>Syntrophomonadaceae</taxon>
        <taxon>Candidatus Syntrophocurvum</taxon>
    </lineage>
</organism>
<dbReference type="EC" id="3.6.4.13" evidence="1"/>
<dbReference type="GO" id="GO:0005829">
    <property type="term" value="C:cytosol"/>
    <property type="evidence" value="ECO:0007669"/>
    <property type="project" value="TreeGrafter"/>
</dbReference>
<dbReference type="SUPFAM" id="SSF52540">
    <property type="entry name" value="P-loop containing nucleoside triphosphate hydrolases"/>
    <property type="match status" value="1"/>
</dbReference>
<dbReference type="GO" id="GO:0005840">
    <property type="term" value="C:ribosome"/>
    <property type="evidence" value="ECO:0007669"/>
    <property type="project" value="TreeGrafter"/>
</dbReference>
<dbReference type="CDD" id="cd00268">
    <property type="entry name" value="DEADc"/>
    <property type="match status" value="1"/>
</dbReference>
<dbReference type="FunFam" id="3.40.50.300:FF:000108">
    <property type="entry name" value="ATP-dependent RNA helicase RhlE"/>
    <property type="match status" value="1"/>
</dbReference>
<proteinExistence type="inferred from homology"/>
<dbReference type="GO" id="GO:0009409">
    <property type="term" value="P:response to cold"/>
    <property type="evidence" value="ECO:0007669"/>
    <property type="project" value="TreeGrafter"/>
</dbReference>
<feature type="compositionally biased region" description="Basic residues" evidence="12">
    <location>
        <begin position="460"/>
        <end position="475"/>
    </location>
</feature>
<dbReference type="InterPro" id="IPR001650">
    <property type="entry name" value="Helicase_C-like"/>
</dbReference>
<evidence type="ECO:0000259" key="14">
    <source>
        <dbReference type="PROSITE" id="PS51194"/>
    </source>
</evidence>
<evidence type="ECO:0000256" key="8">
    <source>
        <dbReference type="ARBA" id="ARBA00047984"/>
    </source>
</evidence>
<dbReference type="SMART" id="SM00490">
    <property type="entry name" value="HELICc"/>
    <property type="match status" value="1"/>
</dbReference>
<keyword evidence="3 11" id="KW-0547">Nucleotide-binding</keyword>
<evidence type="ECO:0000259" key="13">
    <source>
        <dbReference type="PROSITE" id="PS51192"/>
    </source>
</evidence>
<dbReference type="RefSeq" id="WP_156204425.1">
    <property type="nucleotide sequence ID" value="NZ_CP046457.1"/>
</dbReference>
<keyword evidence="2" id="KW-0963">Cytoplasm</keyword>
<comment type="similarity">
    <text evidence="7 11">Belongs to the DEAD box helicase family.</text>
</comment>
<evidence type="ECO:0000313" key="17">
    <source>
        <dbReference type="Proteomes" id="UP000426444"/>
    </source>
</evidence>
<keyword evidence="6 11" id="KW-0067">ATP-binding</keyword>
<evidence type="ECO:0000256" key="12">
    <source>
        <dbReference type="SAM" id="MobiDB-lite"/>
    </source>
</evidence>
<keyword evidence="4 11" id="KW-0378">Hydrolase</keyword>
<evidence type="ECO:0000256" key="9">
    <source>
        <dbReference type="ARBA" id="ARBA00067932"/>
    </source>
</evidence>
<feature type="compositionally biased region" description="Basic and acidic residues" evidence="12">
    <location>
        <begin position="441"/>
        <end position="459"/>
    </location>
</feature>
<dbReference type="SMART" id="SM00487">
    <property type="entry name" value="DEXDc"/>
    <property type="match status" value="1"/>
</dbReference>
<dbReference type="OrthoDB" id="9805696at2"/>
<evidence type="ECO:0000256" key="1">
    <source>
        <dbReference type="ARBA" id="ARBA00012552"/>
    </source>
</evidence>
<evidence type="ECO:0000259" key="15">
    <source>
        <dbReference type="PROSITE" id="PS51195"/>
    </source>
</evidence>
<evidence type="ECO:0000256" key="5">
    <source>
        <dbReference type="ARBA" id="ARBA00022806"/>
    </source>
</evidence>
<dbReference type="EMBL" id="CP046457">
    <property type="protein sequence ID" value="QGU00666.1"/>
    <property type="molecule type" value="Genomic_DNA"/>
</dbReference>
<dbReference type="PANTHER" id="PTHR47963">
    <property type="entry name" value="DEAD-BOX ATP-DEPENDENT RNA HELICASE 47, MITOCHONDRIAL"/>
    <property type="match status" value="1"/>
</dbReference>
<evidence type="ECO:0000256" key="7">
    <source>
        <dbReference type="ARBA" id="ARBA00038437"/>
    </source>
</evidence>
<evidence type="ECO:0000313" key="16">
    <source>
        <dbReference type="EMBL" id="QGU00666.1"/>
    </source>
</evidence>
<dbReference type="InterPro" id="IPR014014">
    <property type="entry name" value="RNA_helicase_DEAD_Q_motif"/>
</dbReference>
<dbReference type="KEGG" id="salq:SYNTR_2072"/>
<feature type="short sequence motif" description="Q motif" evidence="10">
    <location>
        <begin position="2"/>
        <end position="30"/>
    </location>
</feature>
<feature type="domain" description="Helicase ATP-binding" evidence="13">
    <location>
        <begin position="33"/>
        <end position="203"/>
    </location>
</feature>
<dbReference type="Proteomes" id="UP000426444">
    <property type="component" value="Chromosome"/>
</dbReference>
<dbReference type="Gene3D" id="3.40.50.300">
    <property type="entry name" value="P-loop containing nucleotide triphosphate hydrolases"/>
    <property type="match status" value="2"/>
</dbReference>
<evidence type="ECO:0000256" key="3">
    <source>
        <dbReference type="ARBA" id="ARBA00022741"/>
    </source>
</evidence>
<dbReference type="PANTHER" id="PTHR47963:SF5">
    <property type="entry name" value="DEAD-BOX ATP-DEPENDENT RNA HELICASE CSHA"/>
    <property type="match status" value="1"/>
</dbReference>
<dbReference type="PROSITE" id="PS00039">
    <property type="entry name" value="DEAD_ATP_HELICASE"/>
    <property type="match status" value="1"/>
</dbReference>
<reference evidence="17" key="1">
    <citation type="journal article" date="2019" name="Microbiology">
        <title>Complete Genome Sequence of an Uncultured Bacterium of the Candidate Phylum Bipolaricaulota.</title>
        <authorList>
            <person name="Kadnikov V.V."/>
            <person name="Mardanov A.V."/>
            <person name="Beletsky A.V."/>
            <person name="Frank Y.A."/>
            <person name="Karnachuk O.V."/>
            <person name="Ravin N.V."/>
        </authorList>
    </citation>
    <scope>NUCLEOTIDE SEQUENCE [LARGE SCALE GENOMIC DNA]</scope>
</reference>
<dbReference type="AlphaFoldDB" id="A0A6I6DF17"/>
<evidence type="ECO:0000256" key="4">
    <source>
        <dbReference type="ARBA" id="ARBA00022801"/>
    </source>
</evidence>
<dbReference type="InterPro" id="IPR050547">
    <property type="entry name" value="DEAD_box_RNA_helicases"/>
</dbReference>
<sequence length="475" mass="53424">MTTFRDLNLASEIIEATTDMGFEEPTPIQTKTIPLALEGKDLIGRAQTGTGKTAAFGIPIVDKCDPTVNHIQAIVITPTRELAIQVAEELNKIGHNKGIKSLPIYGGQDIERQIRALKKGVQVVIGTPGRLMDHMRRRTIRLQQLKMVVLDEADEMLNMGFREDIEEILEQVPEQRQTLLFSATIPPHIKNLARKFMHNPETININPSEVTVRNITQQYIEIPESKKLDVLCRFLDIYNSEMTMIFSRTKKRVDEISEALTKRGYSAEGIHGDLTQGQRDHVMRKFKSGSVEILVATDVAGRGLDISGVTHVYNFDIPQDPESYVHRIGRTGRAGETGVSTTFVTPREIGHLRVIEELTKQKITRKPVPTVSEAFEGLQRMVVESLLVAVEKGDNQEYEALAKSLLEEHDSVTLLSTALKMLTKEPVDAPAVELSSAPPIKVREENKNRSKKRNYSDKKTNHHKKYNKKGRAKTR</sequence>
<protein>
    <recommendedName>
        <fullName evidence="9">ATP-dependent RNA helicase CshA</fullName>
        <ecNumber evidence="1">3.6.4.13</ecNumber>
    </recommendedName>
</protein>
<evidence type="ECO:0000256" key="10">
    <source>
        <dbReference type="PROSITE-ProRule" id="PRU00552"/>
    </source>
</evidence>
<feature type="region of interest" description="Disordered" evidence="12">
    <location>
        <begin position="429"/>
        <end position="475"/>
    </location>
</feature>
<accession>A0A6I6DF17</accession>
<evidence type="ECO:0000256" key="11">
    <source>
        <dbReference type="RuleBase" id="RU000492"/>
    </source>
</evidence>
<dbReference type="InterPro" id="IPR011545">
    <property type="entry name" value="DEAD/DEAH_box_helicase_dom"/>
</dbReference>
<name>A0A6I6DF17_9FIRM</name>
<gene>
    <name evidence="16" type="ORF">SYNTR_2072</name>
</gene>
<evidence type="ECO:0000256" key="6">
    <source>
        <dbReference type="ARBA" id="ARBA00022840"/>
    </source>
</evidence>
<dbReference type="PROSITE" id="PS51192">
    <property type="entry name" value="HELICASE_ATP_BIND_1"/>
    <property type="match status" value="1"/>
</dbReference>
<dbReference type="GO" id="GO:0003724">
    <property type="term" value="F:RNA helicase activity"/>
    <property type="evidence" value="ECO:0007669"/>
    <property type="project" value="UniProtKB-EC"/>
</dbReference>
<dbReference type="Pfam" id="PF00271">
    <property type="entry name" value="Helicase_C"/>
    <property type="match status" value="1"/>
</dbReference>
<feature type="domain" description="DEAD-box RNA helicase Q" evidence="15">
    <location>
        <begin position="2"/>
        <end position="30"/>
    </location>
</feature>
<feature type="domain" description="Helicase C-terminal" evidence="14">
    <location>
        <begin position="214"/>
        <end position="376"/>
    </location>
</feature>
<keyword evidence="5 11" id="KW-0347">Helicase</keyword>
<dbReference type="InterPro" id="IPR044742">
    <property type="entry name" value="DEAD/DEAH_RhlB"/>
</dbReference>
<dbReference type="InterPro" id="IPR027417">
    <property type="entry name" value="P-loop_NTPase"/>
</dbReference>
<dbReference type="PROSITE" id="PS51194">
    <property type="entry name" value="HELICASE_CTER"/>
    <property type="match status" value="1"/>
</dbReference>
<dbReference type="PROSITE" id="PS51195">
    <property type="entry name" value="Q_MOTIF"/>
    <property type="match status" value="1"/>
</dbReference>
<evidence type="ECO:0000256" key="2">
    <source>
        <dbReference type="ARBA" id="ARBA00022490"/>
    </source>
</evidence>